<gene>
    <name evidence="1" type="ORF">CWI37_0866p0010</name>
</gene>
<protein>
    <submittedName>
        <fullName evidence="1">Uncharacterized protein</fullName>
    </submittedName>
</protein>
<organism evidence="1 2">
    <name type="scientific">Hamiltosporidium tvaerminnensis</name>
    <dbReference type="NCBI Taxonomy" id="1176355"/>
    <lineage>
        <taxon>Eukaryota</taxon>
        <taxon>Fungi</taxon>
        <taxon>Fungi incertae sedis</taxon>
        <taxon>Microsporidia</taxon>
        <taxon>Dubosqiidae</taxon>
        <taxon>Hamiltosporidium</taxon>
    </lineage>
</organism>
<reference evidence="1 2" key="1">
    <citation type="submission" date="2017-12" db="EMBL/GenBank/DDBJ databases">
        <authorList>
            <person name="Pombert J.-F."/>
            <person name="Haag K.L."/>
            <person name="Ebert D."/>
        </authorList>
    </citation>
    <scope>NUCLEOTIDE SEQUENCE [LARGE SCALE GENOMIC DNA]</scope>
    <source>
        <strain evidence="1">FI-OER-3-3</strain>
    </source>
</reference>
<sequence length="301" mass="35169">MNNETFKSDFSISKNTDYITTRSTEDMVSDILPIFENITILSVYKQRCLDLFKILNKTRKCKLFDTPVISPEISIFTPRLFLENIEEAGQSKLLVLDDCHLFIDFGYLDIMKEIKNRGYNFIGCTKLITDMEFMKNPIILTNGFSYFIKCHKNEAFQALFVIFNFKMLKGSVCLVVDQKLIRKFYIFLQVFGVDCCYYKKGNQAVSICSEEEVDSDFKVNNLIIVGKKSVDCQFENIIYLSNQEIEGIRPYNLDYTKIEKYNYRINDVLRSITPSVIKGVKDFDYERFKNIKSVIDYKSLS</sequence>
<name>A0A4Q9L1F7_9MICR</name>
<accession>A0A4Q9L1F7</accession>
<dbReference type="AlphaFoldDB" id="A0A4Q9L1F7"/>
<comment type="caution">
    <text evidence="1">The sequence shown here is derived from an EMBL/GenBank/DDBJ whole genome shotgun (WGS) entry which is preliminary data.</text>
</comment>
<proteinExistence type="predicted"/>
<dbReference type="Proteomes" id="UP000292362">
    <property type="component" value="Unassembled WGS sequence"/>
</dbReference>
<evidence type="ECO:0000313" key="2">
    <source>
        <dbReference type="Proteomes" id="UP000292362"/>
    </source>
</evidence>
<dbReference type="VEuPathDB" id="MicrosporidiaDB:CWI37_0866p0010"/>
<dbReference type="EMBL" id="PITJ01000866">
    <property type="protein sequence ID" value="TBU00896.1"/>
    <property type="molecule type" value="Genomic_DNA"/>
</dbReference>
<evidence type="ECO:0000313" key="1">
    <source>
        <dbReference type="EMBL" id="TBU00896.1"/>
    </source>
</evidence>